<evidence type="ECO:0000313" key="2">
    <source>
        <dbReference type="EMBL" id="RBO86994.1"/>
    </source>
</evidence>
<gene>
    <name evidence="2" type="ORF">DFR74_112171</name>
</gene>
<dbReference type="AlphaFoldDB" id="A0A366DC50"/>
<evidence type="ECO:0008006" key="4">
    <source>
        <dbReference type="Google" id="ProtNLM"/>
    </source>
</evidence>
<comment type="caution">
    <text evidence="2">The sequence shown here is derived from an EMBL/GenBank/DDBJ whole genome shotgun (WGS) entry which is preliminary data.</text>
</comment>
<evidence type="ECO:0000313" key="3">
    <source>
        <dbReference type="Proteomes" id="UP000252586"/>
    </source>
</evidence>
<feature type="signal peptide" evidence="1">
    <location>
        <begin position="1"/>
        <end position="27"/>
    </location>
</feature>
<keyword evidence="1" id="KW-0732">Signal</keyword>
<protein>
    <recommendedName>
        <fullName evidence="4">Secreted protein</fullName>
    </recommendedName>
</protein>
<sequence length="149" mass="15575">MRMVRKIAAATALAAGAALAGAGGAQADTLDWLPPRCIGLSPYIVDMPHVGSVGVYQRDGRGGRPDIQVGDSQHSFWGYDSHLSVTWTNLNTGASGLLQGSRRVGFYSQPVTFYDVPTGAGPVRLDLRVTNVGPVPLPPVTCSLDANVG</sequence>
<dbReference type="Proteomes" id="UP000252586">
    <property type="component" value="Unassembled WGS sequence"/>
</dbReference>
<dbReference type="OrthoDB" id="4373845at2"/>
<reference evidence="2 3" key="1">
    <citation type="submission" date="2018-06" db="EMBL/GenBank/DDBJ databases">
        <title>Genomic Encyclopedia of Type Strains, Phase IV (KMG-IV): sequencing the most valuable type-strain genomes for metagenomic binning, comparative biology and taxonomic classification.</title>
        <authorList>
            <person name="Goeker M."/>
        </authorList>
    </citation>
    <scope>NUCLEOTIDE SEQUENCE [LARGE SCALE GENOMIC DNA]</scope>
    <source>
        <strain evidence="2 3">DSM 44599</strain>
    </source>
</reference>
<proteinExistence type="predicted"/>
<name>A0A366DC50_9NOCA</name>
<keyword evidence="3" id="KW-1185">Reference proteome</keyword>
<feature type="chain" id="PRO_5016776249" description="Secreted protein" evidence="1">
    <location>
        <begin position="28"/>
        <end position="149"/>
    </location>
</feature>
<dbReference type="RefSeq" id="WP_147265926.1">
    <property type="nucleotide sequence ID" value="NZ_CP107943.1"/>
</dbReference>
<evidence type="ECO:0000256" key="1">
    <source>
        <dbReference type="SAM" id="SignalP"/>
    </source>
</evidence>
<organism evidence="2 3">
    <name type="scientific">Nocardia puris</name>
    <dbReference type="NCBI Taxonomy" id="208602"/>
    <lineage>
        <taxon>Bacteria</taxon>
        <taxon>Bacillati</taxon>
        <taxon>Actinomycetota</taxon>
        <taxon>Actinomycetes</taxon>
        <taxon>Mycobacteriales</taxon>
        <taxon>Nocardiaceae</taxon>
        <taxon>Nocardia</taxon>
    </lineage>
</organism>
<dbReference type="EMBL" id="QNRE01000012">
    <property type="protein sequence ID" value="RBO86994.1"/>
    <property type="molecule type" value="Genomic_DNA"/>
</dbReference>
<accession>A0A366DC50</accession>